<feature type="compositionally biased region" description="Basic and acidic residues" evidence="1">
    <location>
        <begin position="3932"/>
        <end position="3947"/>
    </location>
</feature>
<feature type="compositionally biased region" description="Basic and acidic residues" evidence="1">
    <location>
        <begin position="4347"/>
        <end position="4358"/>
    </location>
</feature>
<feature type="region of interest" description="Disordered" evidence="1">
    <location>
        <begin position="4501"/>
        <end position="4652"/>
    </location>
</feature>
<feature type="compositionally biased region" description="Low complexity" evidence="1">
    <location>
        <begin position="669"/>
        <end position="684"/>
    </location>
</feature>
<feature type="compositionally biased region" description="Basic residues" evidence="1">
    <location>
        <begin position="2872"/>
        <end position="2882"/>
    </location>
</feature>
<feature type="compositionally biased region" description="Basic and acidic residues" evidence="1">
    <location>
        <begin position="4696"/>
        <end position="4705"/>
    </location>
</feature>
<feature type="compositionally biased region" description="Basic and acidic residues" evidence="1">
    <location>
        <begin position="2024"/>
        <end position="2035"/>
    </location>
</feature>
<feature type="compositionally biased region" description="Basic residues" evidence="1">
    <location>
        <begin position="2982"/>
        <end position="2992"/>
    </location>
</feature>
<feature type="region of interest" description="Disordered" evidence="1">
    <location>
        <begin position="3081"/>
        <end position="3109"/>
    </location>
</feature>
<feature type="region of interest" description="Disordered" evidence="1">
    <location>
        <begin position="3321"/>
        <end position="3981"/>
    </location>
</feature>
<feature type="compositionally biased region" description="Basic and acidic residues" evidence="1">
    <location>
        <begin position="3376"/>
        <end position="3391"/>
    </location>
</feature>
<feature type="compositionally biased region" description="Polar residues" evidence="1">
    <location>
        <begin position="539"/>
        <end position="549"/>
    </location>
</feature>
<feature type="compositionally biased region" description="Polar residues" evidence="1">
    <location>
        <begin position="1622"/>
        <end position="1638"/>
    </location>
</feature>
<feature type="region of interest" description="Disordered" evidence="1">
    <location>
        <begin position="1275"/>
        <end position="1390"/>
    </location>
</feature>
<feature type="compositionally biased region" description="Basic and acidic residues" evidence="1">
    <location>
        <begin position="3142"/>
        <end position="3153"/>
    </location>
</feature>
<feature type="region of interest" description="Disordered" evidence="1">
    <location>
        <begin position="1183"/>
        <end position="1226"/>
    </location>
</feature>
<feature type="compositionally biased region" description="Basic and acidic residues" evidence="1">
    <location>
        <begin position="2600"/>
        <end position="2615"/>
    </location>
</feature>
<feature type="compositionally biased region" description="Low complexity" evidence="1">
    <location>
        <begin position="1358"/>
        <end position="1367"/>
    </location>
</feature>
<feature type="compositionally biased region" description="Polar residues" evidence="1">
    <location>
        <begin position="3540"/>
        <end position="3555"/>
    </location>
</feature>
<feature type="compositionally biased region" description="Pro residues" evidence="1">
    <location>
        <begin position="5132"/>
        <end position="5141"/>
    </location>
</feature>
<evidence type="ECO:0000256" key="1">
    <source>
        <dbReference type="SAM" id="MobiDB-lite"/>
    </source>
</evidence>
<feature type="compositionally biased region" description="Polar residues" evidence="1">
    <location>
        <begin position="2493"/>
        <end position="2511"/>
    </location>
</feature>
<feature type="compositionally biased region" description="Polar residues" evidence="1">
    <location>
        <begin position="4157"/>
        <end position="4168"/>
    </location>
</feature>
<feature type="compositionally biased region" description="Low complexity" evidence="1">
    <location>
        <begin position="10"/>
        <end position="22"/>
    </location>
</feature>
<feature type="region of interest" description="Disordered" evidence="1">
    <location>
        <begin position="1458"/>
        <end position="1478"/>
    </location>
</feature>
<feature type="region of interest" description="Disordered" evidence="1">
    <location>
        <begin position="3124"/>
        <end position="3290"/>
    </location>
</feature>
<feature type="region of interest" description="Disordered" evidence="1">
    <location>
        <begin position="1985"/>
        <end position="2199"/>
    </location>
</feature>
<feature type="region of interest" description="Disordered" evidence="1">
    <location>
        <begin position="4029"/>
        <end position="4237"/>
    </location>
</feature>
<feature type="compositionally biased region" description="Polar residues" evidence="1">
    <location>
        <begin position="3955"/>
        <end position="3967"/>
    </location>
</feature>
<feature type="compositionally biased region" description="Basic and acidic residues" evidence="1">
    <location>
        <begin position="41"/>
        <end position="50"/>
    </location>
</feature>
<feature type="compositionally biased region" description="Basic and acidic residues" evidence="1">
    <location>
        <begin position="1122"/>
        <end position="1166"/>
    </location>
</feature>
<feature type="compositionally biased region" description="Polar residues" evidence="1">
    <location>
        <begin position="3697"/>
        <end position="3716"/>
    </location>
</feature>
<feature type="compositionally biased region" description="Basic and acidic residues" evidence="1">
    <location>
        <begin position="1195"/>
        <end position="1214"/>
    </location>
</feature>
<feature type="compositionally biased region" description="Polar residues" evidence="1">
    <location>
        <begin position="3572"/>
        <end position="3590"/>
    </location>
</feature>
<feature type="compositionally biased region" description="Basic residues" evidence="1">
    <location>
        <begin position="687"/>
        <end position="707"/>
    </location>
</feature>
<sequence length="5679" mass="618401">MFKAFLAGGRSSDARSSSSSKSNSRRRTDPKAPSTVSRKPSRGDDRDRGLGDLSAYSSSGNRSKRYAPSAAGDSVASSYTTAELGEFDRNVIERAPKRRDTDDSGRRDRYPDSDGSEDKPRRRRNRARSPSLERTRERDNNTDEVSEGDRENICRERRRTQSGEWHTSQGVIVSGADAPEMESSDHPQFPPPIHNTPPVTSIPGSPNAPGVYDPHVQQQFPGQFPAFVAEPYRPPNPAGEAADYYGDQGQSVAQQPGVRPKPPAVIPNSQAHLMPASPSANPPPEPSSMGQLGAAADYYTDDANLEGQAPEQPNKPPSEPTSKPPRPAIQTTGVPGPATNATTHNGGGSPQEDVGSGAHPLPVEPTVDPTAGTDTQNPPNSHVTGATVGAAAMGAAAGYMLNHHHQSSLGVEHTSQYNNQNYEEASANGVGYVGPSMYPHQPNTPLYPADAEEAGAYAAHPSHPHHAALYHGAPFQSGGLAFQQRQRGPLDRFIDFWRDPEGVGMFEDYTETIGVCKYCFEPGTSSRDAPRKHVYKPQRLSNDRYSTGSRVDKASRYSSSDDESRYRKKTSTKSWLPGMLAGYTVKSLFSNKDFEDTYNVRSGRVPGSSHDSESLSALEQRSRTSRGVYRHSHRRSYENFTTGNHEETRQRSRSTSRSSSRSKKHAALRDAALGAAIGSAAASGNQSRHRSSSRSRSRSPRKTKSRKSSSSDSSFLDTPRPARKFVGGGLSSFFTISSENRKKRPAKKRRSIFSFNNSSSSSLDADLAFGSGYTKRSSDKSKKLSKRKDRRDVDAALLGLGAAATAIAASAHHRSRRTGEMFARKEPKPAHRDYTSPANSDDAWEDVDSGDQSSSSVSSALAFGGSGLFGSHSSQSSESGTSLWGWRWGNRKGKKQKGDKSNTPEGRFPTGAAVATGALGTAALAAGYNREGKIINEDTGSGKGSLRHVAPVPTSDPSRFDAINISSFPSQPALIRPGPIPLQQPQPVTPVSQAVYTSQGETIHSYTAPSGPPSFDSTFARYGYQPQSSRVSPRTHQIPAYPDSEVQPKVSRPPHRSDSSPVFHMESLESALMTSVKRRSTVKDQASVQFDLTREQVEKERRADRLERLKRDTELQEGVQLIDREGEMAPHEDERRSRRYYGEYRDPEYGDREQYGRDLRRDKDSKSWVGAAATGAMGATAAATVLSNSGSSESSQRRHYERSEKRRAERRRISGSDSISSRLPMSERAYEYIDQYPSSTHQEEHIKTSVFRDVSRKKPVYDDYAQFFAPEELRHSSDAHARHEPTSVPTIIEEEFASERGKATEATYPEYRGLPWPVPELKLIEPTPPQSQSGSVRDTTSPTPSAPRVYEDARTSSKRPTTSSRVSWGEHETHEYEVPSTSSEFDPTDQDVVTHQAQVKHIGSEFTRDIPAIPVDSSKGATSDHGADIEFAATVAAATAAAGFGPSLVSDIREKLVSPSETPHGYVEGEAVASDDGARQPLLEKYIENGPLYSEPESVGESNRAAYEVQYPSSIAQEVIRQLTGNKKSDPGESSGTAVEELKDDQQTLGFPDRRAGSELTPGKAFDMPGSFEPEDLFRPQNLHENAQELVQDDSRSSVSASIPHGRQSPTRVEGHRKDSNEFNVTDTATSPTVQEGSTEGKKKRRKRRSKRDSDAFDDSISVTSSPARVEEANDGRRSTEEKAKEKTMGGLLSNLFGPRAPESVTSKRSSSSDNPRSRETQSEVGPRLSEESRRQRRDERRRQKHGGSMDSGTMEREKDRTLSQDRDAQASFLAERPEMPTQVGNNDYEGASGRFSSVDAGLRGLGLNVFEQRPRSRSASPPASGRTIDLSPKSQSRPTSPELAGSEKENQGQESRRPSGVRPAESPTAVPLHFRRPPSTSPRAHRSLSASSPAMPSPGSPTGRARRPASGEFIKSREMRPLWLVERHGNKVEPQPDEPLPSLPSSKTSSANASAEDLACLQGEKSWEKLDFRQDMRENQQSVDVDVLSTPYHEDKSQHDGVGSEEVTPTAASFGQGNAHPTIRKEKPKYEFHSPSELLQDPSTYAELPSSPTMDALPSVEGSAVDVRNDGRLERNLDSLPPLPVSRPSTPEILQFHASDAAEPRPTQSQAVPDIEAPTLSGSVGTPIAKVVGAGPLDLQQYDKGNSTKSTGADNESDEAPTSHEPASRSLADDAIPVLPDVQLSTTEPENVRKDISARDAKSGFSDIVNVATAAAMGPADEKHEFSDESLHAGISEEAKAGVDPIADGWRPLQEAQPAQKSIPDVNNLATKNDNEPFEDAKISPKSDPNFSGASDVFLDEGKQNFPVDQSATEESPEPITGNVGRVAEEAVQPPFEELAGDVRSPGLSKKNKKDRRRQHKSVNLNEDSTPPAQDSPATATASPLTPGYVETMHETIAERELSTEQDAAPRGKEISAVEEEPVVDLSNTDEAANTQEPVAETFKSKEKVDVHTFERSLTNEQDPVMQVGDLQNVLDPDSPTDPSKENPVLDPTQSDNSLLTAHTSTTGQIPGSEALESGVTREAQMPEATMIPGQGPVVGTFKTEDAPIVIDANTPEQVAPMHMPRTEEAHEDDVASGKMPDSDAKPASSAGEAPDDTDISRNLKYEKNRRESRGSAGDESVERPSGLGVVTSSEVAPEGSTTQTTKKPQKDTIEDSTSFKEDLPTPKEEISYIAEDSGHPTTKGVESVERLVESSQQDVMQPEKPVEHLAELEEQDKEHLQPELQGSPGEHVPTQEKPPGAVYGSNESSAAVPEQNMGAGSPDIHRSEIGLAANLHEGLSTETSTILPASVDSKPEVAQLEDERHVPEEAEAPTELGSGKVSLEQQQLQGAPAPVDSTTPSLAPMIAEASEQAQRTDAANVETEIFLPRKNSKKKKKKNLRNSATDPGLEKESEDAPPAVASEGVTPLTEAQPTVPPNEGPEARQPGKAQDGKNEVTVNIPSEITREVAADTQIKSEVASSAEMVLTPNLEETPEEQPKKKGKKNKKNRKSISLSDSPAETQPQPPLSAEGLIAEILLSDTSGVVQPTDDTTLQETTAIEEDAIPTAGKEPIALVENPAETNVNPPHMPEHVLSDLVYDPEHEAGETIPAGKNKNDEPSLQSTPDTDLLAAELPSGVEVATTNTSFLAEEPSLIHGQAVDQRENIGNKKPVDIPAAGDTVSPKPASALTAAQKKKAKKEKKKQRKSVPLNEPSTLEPGVVLSPADDSLERDSNLGKSAPAQEPEDHPASIKEPTDTDKLVNEQSGLETMADTEPNIVSNNRFNEKGQEPAQQEPKDVPGDISDIAATEVADVDLSQAQHTEAAPSILEATRANEEKLNVAAEPAEEQYTVETASVKEEAVSESQDEIEPVDDIANVVPTTNVEATRRQPQGEAFGEKASSEQGKSDEVSTTKVTSQNADGDPAEPFTPKKSKKNKKKKKQQSFSLEEDLPAAIQEETTEEPAGARSDSVDISGQHQCSLFGDDDDAEQPRNVPSEQPVQHSEAKEDEPTTVAEEAEPTRPVEPEPTVDSRTSTSKKKAKKDKKKRKLVSFATNEEDASVQSSKNTEVTESTEQVGEASKSLEPRDEQITEECTLTQTSQEDVGSTTNERSQETEISVVLPEDVSTTTLGSSDSKSTEEVALQDEQATQLYMSPLPGRGAIAPNPMTQAFSAAEELADNATAPQPEDNTKVDTQVSETPKDKEEEPDTGAPAAIGTSDQSEVMSNLKVSIPETPSTQEPTEVLEEVEQEIAPSTSEKDKKKKKKRKTQELNESESSVTPEPSAAQTLVQIGEVNQPAAPEVIERVSELDNVTKSPEASSEMPDVSPEPNAEDTQAEAEQAEANLAKEPEGTAEEVREQPQKPQDNSLLGMSAKERRKAKKREKKRQSKSLDTDNATFTAAQEEKAQDHLTNADATSAEDATHDTNETQVSAEIKPSDPSVDATPPAEDDGKENQSHGTESHGENDKNLFWTDHMVSSQVDQQQATPFDSPPQPAPENIEAETGTVSGIVKFAEEIEVGTRDLPLMDEQEATSGVVRISLEQLPAEGFAAKANERGEVPTPDEDELVSQRGITSETRGQDTTRGVRLAQETEGLNKRDEDAATEVPFTAVEIVDDSTSGLQAPNEDMVVLPPAEVGSPQDLRKLSNDSTSEIEELDAAMGSTKKAKNKKDKLRQVHQAENFQRGQSTGEHNEEVQAFASSSDRLENAESNLDSIKAPEDVMLRAKDSELQEIDVEPATESDGMEKEIATDLVSQSPIIPEEIRKSATEETIAPDTTTESLSETQAQLGNLLPIISNEGDKESTTAFAEVGRAVEKPAEIEKTPALVETVAERFETNERVDLMHVESSGLEPESFAEDREPLQTGIETVREELGHELLKEVAGTAEGEKTAQPLSRKDSKNQKTKAKKQATEALIETSAAAPPSSAREPDAESNPEVTAGPITMAPADESIFVPEEKPMAMPAPQSEPNVPKEAFEVTSATKDEGALILTELPDEGLTEQEIIVERQLHDLLGKEGKGADAQEKLISQAPGEDELGAAEESKGYYMQQGSSVLLPGSLSEEKGRLRQNAESQIAEQTEKPTSDGQTDSIEEAQFDLGARPEEPGGSMTEELKAEDLPPGTPCGRNKKESKEDLGVGEIESVSEEGNVEAPKAQGQFETLTTERSAKDDEWPLIDWEKERVDAIEETPQSSPEVFAAPFEPGIADFDESAIPEGLTRAPDEPAEAKKAKSNLGPREDSEAIYATPEANAKTAESVVDISTVSTELDRKPESEATHEHALDDMGSLVNDKLVLEEVNSILQKHNQVSSIFPDLERGAFRRPITTKPSQSVKDGAEDETLDQGANRDAMQVSEAPIATSDGRDNGHNASSFSAQRQSTTATAEGLSEGATIHDLRAPITFQQVEGTHKDPEDAQDTQAETTQTDPPVREPSYVPVPIHEQPSASMRLGRQASAESLSKLRRSPSLHNSCNPSLRPKFLEEDTLIAQASSTAPTSNFGMPSVAEKGAMSPRTPLQPIAEHESLDRNLSGAMVQGRGTPRLEMKPEHVLPRPETPVRKFTDNALARQAWPTLDKDEDQDLRIRKRGSTRSIDREWPTEPIRTPEKSMPILRPSSVDSIRSVHSTHSQRSLRRMDRSTSGDLRAASQAQKGSRQSSCSPQPPVQPPPSDLDIEQIASSSSYDPVTDKGKRPLRAMTDVYEGWGETPSSPRSPSRPPSIRHRRSMQHLQELEARLDQLISENRLLVAARETAEDKLRSASVARRKSDHALNERGADLRDKEAEVEQLKNSVEWLQKEVSRLTEENEGLAATNHNITLAHAAEIQTIRASSNRELDDLRLQNQQLSNEIQERVRQEIDAALTQKNAELRRLREDLESARDKVKELQHQIAASMQDNVLVFRDEDYFDAACQKLCGHVQQWVLRFSKHSDLRRCRKLGDIQDEKIADRFENAILDGSDADTYLSDRVRRRDVFMSVVMTMVWEFIFTRYLFGMDREQRQKLKTLEKQLVEVGPRAAVHRWRATTLNLLAKRPTFSRQRENDTEAVALEIFETLSRLLPPPNNVEPQLLESLRKVLRVAVNLSIEMRTQLAEYIMLPPLQPEYDTNGDLARQVYFNASLMNERSGETTSNEELESQHAVVRVVLFPLVVKKGNDAGEGEDEVVVCPAQVLVARPHKKVARMLSGDRMSLDGTRSIHSVAPSSTMDMSNMI</sequence>
<feature type="compositionally biased region" description="Polar residues" evidence="1">
    <location>
        <begin position="4050"/>
        <end position="4062"/>
    </location>
</feature>
<feature type="compositionally biased region" description="Polar residues" evidence="1">
    <location>
        <begin position="2993"/>
        <end position="3004"/>
    </location>
</feature>
<feature type="compositionally biased region" description="Basic and acidic residues" evidence="1">
    <location>
        <begin position="86"/>
        <end position="120"/>
    </location>
</feature>
<feature type="compositionally biased region" description="Acidic residues" evidence="1">
    <location>
        <begin position="3810"/>
        <end position="3820"/>
    </location>
</feature>
<feature type="compositionally biased region" description="Basic residues" evidence="1">
    <location>
        <begin position="2351"/>
        <end position="2362"/>
    </location>
</feature>
<feature type="compositionally biased region" description="Basic residues" evidence="1">
    <location>
        <begin position="3174"/>
        <end position="3187"/>
    </location>
</feature>
<feature type="compositionally biased region" description="Polar residues" evidence="1">
    <location>
        <begin position="4177"/>
        <end position="4192"/>
    </location>
</feature>
<feature type="compositionally biased region" description="Basic and acidic residues" evidence="1">
    <location>
        <begin position="4642"/>
        <end position="4652"/>
    </location>
</feature>
<feature type="compositionally biased region" description="Basic and acidic residues" evidence="1">
    <location>
        <begin position="4195"/>
        <end position="4208"/>
    </location>
</feature>
<feature type="compositionally biased region" description="Polar residues" evidence="1">
    <location>
        <begin position="372"/>
        <end position="382"/>
    </location>
</feature>
<feature type="compositionally biased region" description="Polar residues" evidence="1">
    <location>
        <begin position="4842"/>
        <end position="4857"/>
    </location>
</feature>
<feature type="region of interest" description="Disordered" evidence="1">
    <location>
        <begin position="2256"/>
        <end position="3014"/>
    </location>
</feature>
<feature type="compositionally biased region" description="Basic and acidic residues" evidence="1">
    <location>
        <begin position="4742"/>
        <end position="4758"/>
    </location>
</feature>
<feature type="compositionally biased region" description="Polar residues" evidence="1">
    <location>
        <begin position="2144"/>
        <end position="2155"/>
    </location>
</feature>
<feature type="compositionally biased region" description="Basic and acidic residues" evidence="1">
    <location>
        <begin position="2706"/>
        <end position="2723"/>
    </location>
</feature>
<name>A0A5N7CGJ8_PETAA</name>
<feature type="compositionally biased region" description="Acidic residues" evidence="1">
    <location>
        <begin position="4209"/>
        <end position="4218"/>
    </location>
</feature>
<feature type="compositionally biased region" description="Basic and acidic residues" evidence="1">
    <location>
        <begin position="2068"/>
        <end position="2078"/>
    </location>
</feature>
<feature type="compositionally biased region" description="Basic and acidic residues" evidence="1">
    <location>
        <begin position="1368"/>
        <end position="1377"/>
    </location>
</feature>
<dbReference type="Proteomes" id="UP000326877">
    <property type="component" value="Unassembled WGS sequence"/>
</dbReference>
<gene>
    <name evidence="2" type="ORF">BDV23DRAFT_42659</name>
</gene>
<feature type="compositionally biased region" description="Basic and acidic residues" evidence="1">
    <location>
        <begin position="817"/>
        <end position="834"/>
    </location>
</feature>
<dbReference type="PANTHER" id="PTHR40641:SF2">
    <property type="entry name" value="INVOLUCRIN REPEAT PROTEIN"/>
    <property type="match status" value="1"/>
</dbReference>
<reference evidence="2" key="1">
    <citation type="submission" date="2019-04" db="EMBL/GenBank/DDBJ databases">
        <title>Friends and foes A comparative genomics studyof 23 Aspergillus species from section Flavi.</title>
        <authorList>
            <consortium name="DOE Joint Genome Institute"/>
            <person name="Kjaerbolling I."/>
            <person name="Vesth T."/>
            <person name="Frisvad J.C."/>
            <person name="Nybo J.L."/>
            <person name="Theobald S."/>
            <person name="Kildgaard S."/>
            <person name="Isbrandt T."/>
            <person name="Kuo A."/>
            <person name="Sato A."/>
            <person name="Lyhne E.K."/>
            <person name="Kogle M.E."/>
            <person name="Wiebenga A."/>
            <person name="Kun R.S."/>
            <person name="Lubbers R.J."/>
            <person name="Makela M.R."/>
            <person name="Barry K."/>
            <person name="Chovatia M."/>
            <person name="Clum A."/>
            <person name="Daum C."/>
            <person name="Haridas S."/>
            <person name="He G."/>
            <person name="LaButti K."/>
            <person name="Lipzen A."/>
            <person name="Mondo S."/>
            <person name="Riley R."/>
            <person name="Salamov A."/>
            <person name="Simmons B.A."/>
            <person name="Magnuson J.K."/>
            <person name="Henrissat B."/>
            <person name="Mortensen U.H."/>
            <person name="Larsen T.O."/>
            <person name="Devries R.P."/>
            <person name="Grigoriev I.V."/>
            <person name="Machida M."/>
            <person name="Baker S.E."/>
            <person name="Andersen M.R."/>
        </authorList>
    </citation>
    <scope>NUCLEOTIDE SEQUENCE [LARGE SCALE GENOMIC DNA]</scope>
    <source>
        <strain evidence="2">IBT 14317</strain>
    </source>
</reference>
<feature type="compositionally biased region" description="Polar residues" evidence="1">
    <location>
        <begin position="4961"/>
        <end position="4973"/>
    </location>
</feature>
<feature type="compositionally biased region" description="Basic and acidic residues" evidence="1">
    <location>
        <begin position="3264"/>
        <end position="3280"/>
    </location>
</feature>
<feature type="compositionally biased region" description="Basic and acidic residues" evidence="1">
    <location>
        <begin position="2393"/>
        <end position="2417"/>
    </location>
</feature>
<feature type="compositionally biased region" description="Pro residues" evidence="1">
    <location>
        <begin position="978"/>
        <end position="988"/>
    </location>
</feature>
<feature type="compositionally biased region" description="Basic and acidic residues" evidence="1">
    <location>
        <begin position="3225"/>
        <end position="3242"/>
    </location>
</feature>
<feature type="compositionally biased region" description="Basic and acidic residues" evidence="1">
    <location>
        <begin position="2274"/>
        <end position="2286"/>
    </location>
</feature>
<feature type="compositionally biased region" description="Basic and acidic residues" evidence="1">
    <location>
        <begin position="1915"/>
        <end position="1932"/>
    </location>
</feature>
<evidence type="ECO:0000313" key="2">
    <source>
        <dbReference type="EMBL" id="KAE8393284.1"/>
    </source>
</evidence>
<feature type="compositionally biased region" description="Basic residues" evidence="1">
    <location>
        <begin position="3411"/>
        <end position="3422"/>
    </location>
</feature>
<feature type="compositionally biased region" description="Polar residues" evidence="1">
    <location>
        <begin position="3754"/>
        <end position="3769"/>
    </location>
</feature>
<feature type="compositionally biased region" description="Basic and acidic residues" evidence="1">
    <location>
        <begin position="1275"/>
        <end position="1285"/>
    </location>
</feature>
<feature type="compositionally biased region" description="Basic and acidic residues" evidence="1">
    <location>
        <begin position="2566"/>
        <end position="2586"/>
    </location>
</feature>
<feature type="region of interest" description="Disordered" evidence="1">
    <location>
        <begin position="4691"/>
        <end position="4716"/>
    </location>
</feature>
<feature type="compositionally biased region" description="Polar residues" evidence="1">
    <location>
        <begin position="329"/>
        <end position="344"/>
    </location>
</feature>
<feature type="region of interest" description="Disordered" evidence="1">
    <location>
        <begin position="1522"/>
        <end position="1958"/>
    </location>
</feature>
<feature type="region of interest" description="Disordered" evidence="1">
    <location>
        <begin position="1109"/>
        <end position="1170"/>
    </location>
</feature>
<dbReference type="PANTHER" id="PTHR40641">
    <property type="entry name" value="INVOLUCRIN REPEAT PROTEIN (AFU_ORTHOLOGUE AFUA_2G08060)"/>
    <property type="match status" value="1"/>
</dbReference>
<feature type="compositionally biased region" description="Polar residues" evidence="1">
    <location>
        <begin position="162"/>
        <end position="171"/>
    </location>
</feature>
<proteinExistence type="predicted"/>
<feature type="compositionally biased region" description="Low complexity" evidence="1">
    <location>
        <begin position="1183"/>
        <end position="1194"/>
    </location>
</feature>
<feature type="compositionally biased region" description="Basic and acidic residues" evidence="1">
    <location>
        <begin position="1729"/>
        <end position="1742"/>
    </location>
</feature>
<feature type="compositionally biased region" description="Polar residues" evidence="1">
    <location>
        <begin position="1379"/>
        <end position="1390"/>
    </location>
</feature>
<feature type="region of interest" description="Disordered" evidence="1">
    <location>
        <begin position="934"/>
        <end position="992"/>
    </location>
</feature>
<feature type="compositionally biased region" description="Basic and acidic residues" evidence="1">
    <location>
        <begin position="3825"/>
        <end position="3840"/>
    </location>
</feature>
<feature type="region of interest" description="Disordered" evidence="1">
    <location>
        <begin position="526"/>
        <end position="571"/>
    </location>
</feature>
<dbReference type="OrthoDB" id="5365701at2759"/>
<feature type="compositionally biased region" description="Basic and acidic residues" evidence="1">
    <location>
        <begin position="1540"/>
        <end position="1557"/>
    </location>
</feature>
<feature type="region of interest" description="Disordered" evidence="1">
    <location>
        <begin position="5054"/>
        <end position="5195"/>
    </location>
</feature>
<feature type="compositionally biased region" description="Basic and acidic residues" evidence="1">
    <location>
        <begin position="1846"/>
        <end position="1858"/>
    </location>
</feature>
<evidence type="ECO:0008006" key="3">
    <source>
        <dbReference type="Google" id="ProtNLM"/>
    </source>
</evidence>
<dbReference type="InterPro" id="IPR053268">
    <property type="entry name" value="Woronin_anchor"/>
</dbReference>
<organism evidence="2">
    <name type="scientific">Petromyces alliaceus</name>
    <name type="common">Aspergillus alliaceus</name>
    <dbReference type="NCBI Taxonomy" id="209559"/>
    <lineage>
        <taxon>Eukaryota</taxon>
        <taxon>Fungi</taxon>
        <taxon>Dikarya</taxon>
        <taxon>Ascomycota</taxon>
        <taxon>Pezizomycotina</taxon>
        <taxon>Eurotiomycetes</taxon>
        <taxon>Eurotiomycetidae</taxon>
        <taxon>Eurotiales</taxon>
        <taxon>Aspergillaceae</taxon>
        <taxon>Aspergillus</taxon>
        <taxon>Aspergillus subgen. Circumdati</taxon>
    </lineage>
</organism>
<feature type="compositionally biased region" description="Polar residues" evidence="1">
    <location>
        <begin position="3605"/>
        <end position="3615"/>
    </location>
</feature>
<feature type="compositionally biased region" description="Polar residues" evidence="1">
    <location>
        <begin position="1025"/>
        <end position="1035"/>
    </location>
</feature>
<feature type="compositionally biased region" description="Basic residues" evidence="1">
    <location>
        <begin position="3855"/>
        <end position="3868"/>
    </location>
</feature>
<feature type="compositionally biased region" description="Pro residues" evidence="1">
    <location>
        <begin position="313"/>
        <end position="327"/>
    </location>
</feature>
<feature type="compositionally biased region" description="Polar residues" evidence="1">
    <location>
        <begin position="2427"/>
        <end position="2438"/>
    </location>
</feature>
<feature type="region of interest" description="Disordered" evidence="1">
    <location>
        <begin position="1005"/>
        <end position="1062"/>
    </location>
</feature>
<feature type="compositionally biased region" description="Basic residues" evidence="1">
    <location>
        <begin position="3515"/>
        <end position="3529"/>
    </location>
</feature>
<feature type="region of interest" description="Disordered" evidence="1">
    <location>
        <begin position="1"/>
        <end position="385"/>
    </location>
</feature>
<feature type="compositionally biased region" description="Basic and acidic residues" evidence="1">
    <location>
        <begin position="131"/>
        <end position="161"/>
    </location>
</feature>
<feature type="compositionally biased region" description="Basic and acidic residues" evidence="1">
    <location>
        <begin position="2444"/>
        <end position="2456"/>
    </location>
</feature>
<feature type="compositionally biased region" description="Polar residues" evidence="1">
    <location>
        <begin position="5088"/>
        <end position="5101"/>
    </location>
</feature>
<feature type="region of interest" description="Disordered" evidence="1">
    <location>
        <begin position="4787"/>
        <end position="5011"/>
    </location>
</feature>
<feature type="compositionally biased region" description="Basic and acidic residues" evidence="1">
    <location>
        <begin position="1669"/>
        <end position="1688"/>
    </location>
</feature>
<feature type="compositionally biased region" description="Low complexity" evidence="1">
    <location>
        <begin position="1944"/>
        <end position="1956"/>
    </location>
</feature>
<feature type="region of interest" description="Disordered" evidence="1">
    <location>
        <begin position="601"/>
        <end position="723"/>
    </location>
</feature>
<feature type="compositionally biased region" description="Basic and acidic residues" evidence="1">
    <location>
        <begin position="2650"/>
        <end position="2672"/>
    </location>
</feature>
<feature type="compositionally biased region" description="Basic residues" evidence="1">
    <location>
        <begin position="1642"/>
        <end position="1651"/>
    </location>
</feature>
<feature type="compositionally biased region" description="Polar residues" evidence="1">
    <location>
        <begin position="1330"/>
        <end position="1343"/>
    </location>
</feature>
<protein>
    <recommendedName>
        <fullName evidence="3">Involucrin repeat protein</fullName>
    </recommendedName>
</protein>
<feature type="compositionally biased region" description="Low complexity" evidence="1">
    <location>
        <begin position="850"/>
        <end position="882"/>
    </location>
</feature>
<feature type="compositionally biased region" description="Low complexity" evidence="1">
    <location>
        <begin position="4395"/>
        <end position="4405"/>
    </location>
</feature>
<feature type="compositionally biased region" description="Basic and acidic residues" evidence="1">
    <location>
        <begin position="1754"/>
        <end position="1769"/>
    </location>
</feature>
<feature type="region of interest" description="Disordered" evidence="1">
    <location>
        <begin position="4325"/>
        <end position="4428"/>
    </location>
</feature>
<feature type="compositionally biased region" description="Basic and acidic residues" evidence="1">
    <location>
        <begin position="5064"/>
        <end position="5078"/>
    </location>
</feature>
<feature type="compositionally biased region" description="Low complexity" evidence="1">
    <location>
        <begin position="4891"/>
        <end position="4900"/>
    </location>
</feature>
<feature type="region of interest" description="Disordered" evidence="1">
    <location>
        <begin position="4739"/>
        <end position="4759"/>
    </location>
</feature>
<accession>A0A5N7CGJ8</accession>
<feature type="region of interest" description="Disordered" evidence="1">
    <location>
        <begin position="808"/>
        <end position="914"/>
    </location>
</feature>
<dbReference type="EMBL" id="ML735231">
    <property type="protein sequence ID" value="KAE8393284.1"/>
    <property type="molecule type" value="Genomic_DNA"/>
</dbReference>
<feature type="compositionally biased region" description="Polar residues" evidence="1">
    <location>
        <begin position="2363"/>
        <end position="2385"/>
    </location>
</feature>